<feature type="transmembrane region" description="Helical" evidence="1">
    <location>
        <begin position="5"/>
        <end position="23"/>
    </location>
</feature>
<dbReference type="EMBL" id="UHEN01000001">
    <property type="protein sequence ID" value="SUN06752.1"/>
    <property type="molecule type" value="Genomic_DNA"/>
</dbReference>
<keyword evidence="1" id="KW-0812">Transmembrane</keyword>
<keyword evidence="1" id="KW-1133">Transmembrane helix</keyword>
<reference evidence="4" key="2">
    <citation type="submission" date="2016-12" db="EMBL/GenBank/DDBJ databases">
        <authorList>
            <person name="Gulvik C.A."/>
        </authorList>
    </citation>
    <scope>NUCLEOTIDE SEQUENCE [LARGE SCALE GENOMIC DNA]</scope>
    <source>
        <strain evidence="4">ATCC 51725</strain>
    </source>
</reference>
<evidence type="ECO:0000313" key="2">
    <source>
        <dbReference type="EMBL" id="OLF50251.1"/>
    </source>
</evidence>
<dbReference type="AlphaFoldDB" id="A0A1Q8EEM7"/>
<keyword evidence="1" id="KW-0472">Membrane</keyword>
<sequence>MRKIAYIIMFLMTVLPFLVLAYIIQLRLFILIPALWITYLFFRGVEIKEHDRTITFSMEEPKHE</sequence>
<evidence type="ECO:0000313" key="5">
    <source>
        <dbReference type="Proteomes" id="UP000255213"/>
    </source>
</evidence>
<name>A0A1Q8EEM7_STRAI</name>
<dbReference type="EMBL" id="MSJL01000009">
    <property type="protein sequence ID" value="OLF50251.1"/>
    <property type="molecule type" value="Genomic_DNA"/>
</dbReference>
<evidence type="ECO:0000256" key="1">
    <source>
        <dbReference type="SAM" id="Phobius"/>
    </source>
</evidence>
<evidence type="ECO:0000313" key="4">
    <source>
        <dbReference type="Proteomes" id="UP000186437"/>
    </source>
</evidence>
<feature type="transmembrane region" description="Helical" evidence="1">
    <location>
        <begin position="29"/>
        <end position="45"/>
    </location>
</feature>
<organism evidence="2 4">
    <name type="scientific">Streptococcus acidominimus</name>
    <dbReference type="NCBI Taxonomy" id="1326"/>
    <lineage>
        <taxon>Bacteria</taxon>
        <taxon>Bacillati</taxon>
        <taxon>Bacillota</taxon>
        <taxon>Bacilli</taxon>
        <taxon>Lactobacillales</taxon>
        <taxon>Streptococcaceae</taxon>
        <taxon>Streptococcus</taxon>
    </lineage>
</organism>
<proteinExistence type="predicted"/>
<dbReference type="Proteomes" id="UP000186437">
    <property type="component" value="Unassembled WGS sequence"/>
</dbReference>
<protein>
    <submittedName>
        <fullName evidence="2">Uncharacterized protein</fullName>
    </submittedName>
</protein>
<evidence type="ECO:0000313" key="3">
    <source>
        <dbReference type="EMBL" id="SUN06752.1"/>
    </source>
</evidence>
<dbReference type="Proteomes" id="UP000255213">
    <property type="component" value="Unassembled WGS sequence"/>
</dbReference>
<reference evidence="3 5" key="3">
    <citation type="submission" date="2018-06" db="EMBL/GenBank/DDBJ databases">
        <authorList>
            <consortium name="Pathogen Informatics"/>
            <person name="Doyle S."/>
        </authorList>
    </citation>
    <scope>NUCLEOTIDE SEQUENCE [LARGE SCALE GENOMIC DNA]</scope>
    <source>
        <strain evidence="3 5">NCTC12957</strain>
    </source>
</reference>
<keyword evidence="4" id="KW-1185">Reference proteome</keyword>
<gene>
    <name evidence="2" type="ORF">BU200_03105</name>
    <name evidence="3" type="ORF">NCTC12957_00799</name>
</gene>
<reference evidence="2" key="1">
    <citation type="submission" date="2016-12" db="EMBL/GenBank/DDBJ databases">
        <authorList>
            <person name="Song W.-J."/>
            <person name="Kurnit D.M."/>
        </authorList>
    </citation>
    <scope>NUCLEOTIDE SEQUENCE [LARGE SCALE GENOMIC DNA]</scope>
    <source>
        <strain evidence="2">ATCC 51725</strain>
    </source>
</reference>
<accession>A0A1Q8EEM7</accession>